<dbReference type="Proteomes" id="UP000241690">
    <property type="component" value="Unassembled WGS sequence"/>
</dbReference>
<dbReference type="GeneID" id="36626595"/>
<dbReference type="AlphaFoldDB" id="A0A2T3ZTF8"/>
<evidence type="ECO:0000313" key="1">
    <source>
        <dbReference type="EMBL" id="PTB48092.1"/>
    </source>
</evidence>
<dbReference type="EMBL" id="KZ679703">
    <property type="protein sequence ID" value="PTB48092.1"/>
    <property type="molecule type" value="Genomic_DNA"/>
</dbReference>
<gene>
    <name evidence="1" type="ORF">M431DRAFT_501517</name>
</gene>
<keyword evidence="2" id="KW-1185">Reference proteome</keyword>
<name>A0A2T3ZTF8_TRIHA</name>
<protein>
    <submittedName>
        <fullName evidence="1">Uncharacterized protein</fullName>
    </submittedName>
</protein>
<organism evidence="1 2">
    <name type="scientific">Trichoderma harzianum CBS 226.95</name>
    <dbReference type="NCBI Taxonomy" id="983964"/>
    <lineage>
        <taxon>Eukaryota</taxon>
        <taxon>Fungi</taxon>
        <taxon>Dikarya</taxon>
        <taxon>Ascomycota</taxon>
        <taxon>Pezizomycotina</taxon>
        <taxon>Sordariomycetes</taxon>
        <taxon>Hypocreomycetidae</taxon>
        <taxon>Hypocreales</taxon>
        <taxon>Hypocreaceae</taxon>
        <taxon>Trichoderma</taxon>
    </lineage>
</organism>
<dbReference type="RefSeq" id="XP_024767769.1">
    <property type="nucleotide sequence ID" value="XM_024918026.1"/>
</dbReference>
<evidence type="ECO:0000313" key="2">
    <source>
        <dbReference type="Proteomes" id="UP000241690"/>
    </source>
</evidence>
<proteinExistence type="predicted"/>
<reference evidence="1 2" key="1">
    <citation type="submission" date="2016-07" db="EMBL/GenBank/DDBJ databases">
        <title>Multiple horizontal gene transfer events from other fungi enriched the ability of initially mycotrophic Trichoderma (Ascomycota) to feed on dead plant biomass.</title>
        <authorList>
            <consortium name="DOE Joint Genome Institute"/>
            <person name="Aerts A."/>
            <person name="Atanasova L."/>
            <person name="Chenthamara K."/>
            <person name="Zhang J."/>
            <person name="Grujic M."/>
            <person name="Henrissat B."/>
            <person name="Kuo A."/>
            <person name="Salamov A."/>
            <person name="Lipzen A."/>
            <person name="Labutti K."/>
            <person name="Barry K."/>
            <person name="Miao Y."/>
            <person name="Rahimi M.J."/>
            <person name="Shen Q."/>
            <person name="Grigoriev I.V."/>
            <person name="Kubicek C.P."/>
            <person name="Druzhinina I.S."/>
        </authorList>
    </citation>
    <scope>NUCLEOTIDE SEQUENCE [LARGE SCALE GENOMIC DNA]</scope>
    <source>
        <strain evidence="1 2">CBS 226.95</strain>
    </source>
</reference>
<accession>A0A2T3ZTF8</accession>
<sequence>MYQGMRHGVMPRSRRLSSPSGVMTWCMAWHVAARLRSTEDAALLLAACTEYTRDAVQNIRALVMDTKEGVGHCTYDGTADEMHKQGGHRRLRLRKRTSNERERGWARQRILYLSDP</sequence>